<dbReference type="SFLD" id="SFLDS00055">
    <property type="entry name" value="Pyruvoyl-Dependent_Histidine/A"/>
    <property type="match status" value="1"/>
</dbReference>
<comment type="caution">
    <text evidence="9">The sequence shown here is derived from an EMBL/GenBank/DDBJ whole genome shotgun (WGS) entry which is preliminary data.</text>
</comment>
<proteinExistence type="inferred from homology"/>
<evidence type="ECO:0000256" key="1">
    <source>
        <dbReference type="ARBA" id="ARBA00001928"/>
    </source>
</evidence>
<protein>
    <recommendedName>
        <fullName evidence="4">Pyruvoyl-dependent arginine decarboxylase AaxB</fullName>
        <ecNumber evidence="3">4.1.1.19</ecNumber>
    </recommendedName>
</protein>
<keyword evidence="5" id="KW-0210">Decarboxylase</keyword>
<dbReference type="PANTHER" id="PTHR40438">
    <property type="entry name" value="PYRUVOYL-DEPENDENT ARGININE DECARBOXYLASE"/>
    <property type="match status" value="1"/>
</dbReference>
<comment type="cofactor">
    <cofactor evidence="1">
        <name>pyruvate</name>
        <dbReference type="ChEBI" id="CHEBI:15361"/>
    </cofactor>
</comment>
<dbReference type="EMBL" id="LGFO01000049">
    <property type="protein sequence ID" value="KUK36727.1"/>
    <property type="molecule type" value="Genomic_DNA"/>
</dbReference>
<dbReference type="InterPro" id="IPR002724">
    <property type="entry name" value="Pyruvoyl-dep_arg_deCO2ase"/>
</dbReference>
<sequence>MLPVPCKFTLVVGHGEGSTPLNAFDAALIDAGIGNLNLIRMSSILPPGAGFFPELRIPPGTLAPTAYGYLTSSRPGEVIAAAIGVGLSSDTYGVIMEYEGFCTKAEAEARVRAMVEEGFRMRGMPLKDLMVLGIDHRVEKTGCALAAAVLGY</sequence>
<dbReference type="PANTHER" id="PTHR40438:SF1">
    <property type="entry name" value="PYRUVOYL-DEPENDENT ARGININE DECARBOXYLASE"/>
    <property type="match status" value="1"/>
</dbReference>
<organism evidence="9 10">
    <name type="scientific">Thermacetogenium phaeum</name>
    <dbReference type="NCBI Taxonomy" id="85874"/>
    <lineage>
        <taxon>Bacteria</taxon>
        <taxon>Bacillati</taxon>
        <taxon>Bacillota</taxon>
        <taxon>Clostridia</taxon>
        <taxon>Thermoanaerobacterales</taxon>
        <taxon>Thermoanaerobacteraceae</taxon>
        <taxon>Thermacetogenium</taxon>
    </lineage>
</organism>
<keyword evidence="6" id="KW-0456">Lyase</keyword>
<dbReference type="HAMAP" id="MF_01404">
    <property type="entry name" value="PvlArgDC"/>
    <property type="match status" value="1"/>
</dbReference>
<dbReference type="NCBIfam" id="TIGR00286">
    <property type="entry name" value="pyruvoyl-dependent arginine decarboxylase"/>
    <property type="match status" value="1"/>
</dbReference>
<dbReference type="Proteomes" id="UP000053326">
    <property type="component" value="Unassembled WGS sequence"/>
</dbReference>
<keyword evidence="7" id="KW-0670">Pyruvate</keyword>
<evidence type="ECO:0000256" key="2">
    <source>
        <dbReference type="ARBA" id="ARBA00008611"/>
    </source>
</evidence>
<evidence type="ECO:0000256" key="5">
    <source>
        <dbReference type="ARBA" id="ARBA00022793"/>
    </source>
</evidence>
<dbReference type="SUPFAM" id="SSF56271">
    <property type="entry name" value="Pyruvoyl-dependent histidine and arginine decarboxylases"/>
    <property type="match status" value="1"/>
</dbReference>
<evidence type="ECO:0000256" key="7">
    <source>
        <dbReference type="ARBA" id="ARBA00023317"/>
    </source>
</evidence>
<dbReference type="EC" id="4.1.1.19" evidence="3"/>
<dbReference type="GO" id="GO:0006527">
    <property type="term" value="P:L-arginine catabolic process"/>
    <property type="evidence" value="ECO:0007669"/>
    <property type="project" value="InterPro"/>
</dbReference>
<dbReference type="GO" id="GO:0008792">
    <property type="term" value="F:arginine decarboxylase activity"/>
    <property type="evidence" value="ECO:0007669"/>
    <property type="project" value="UniProtKB-EC"/>
</dbReference>
<reference evidence="10" key="1">
    <citation type="journal article" date="2015" name="MBio">
        <title>Genome-Resolved Metagenomic Analysis Reveals Roles for Candidate Phyla and Other Microbial Community Members in Biogeochemical Transformations in Oil Reservoirs.</title>
        <authorList>
            <person name="Hu P."/>
            <person name="Tom L."/>
            <person name="Singh A."/>
            <person name="Thomas B.C."/>
            <person name="Baker B.J."/>
            <person name="Piceno Y.M."/>
            <person name="Andersen G.L."/>
            <person name="Banfield J.F."/>
        </authorList>
    </citation>
    <scope>NUCLEOTIDE SEQUENCE [LARGE SCALE GENOMIC DNA]</scope>
</reference>
<dbReference type="Pfam" id="PF01862">
    <property type="entry name" value="PvlArgDC"/>
    <property type="match status" value="1"/>
</dbReference>
<evidence type="ECO:0000313" key="10">
    <source>
        <dbReference type="Proteomes" id="UP000053326"/>
    </source>
</evidence>
<evidence type="ECO:0000256" key="8">
    <source>
        <dbReference type="ARBA" id="ARBA00049309"/>
    </source>
</evidence>
<evidence type="ECO:0000256" key="3">
    <source>
        <dbReference type="ARBA" id="ARBA00012426"/>
    </source>
</evidence>
<dbReference type="Gene3D" id="3.30.60.30">
    <property type="match status" value="1"/>
</dbReference>
<dbReference type="SFLD" id="SFLDF00471">
    <property type="entry name" value="Pyruvoyl-dependent_arginine_de"/>
    <property type="match status" value="1"/>
</dbReference>
<gene>
    <name evidence="9" type="ORF">XD66_0556</name>
</gene>
<dbReference type="InterPro" id="IPR016104">
    <property type="entry name" value="Pyr-dep_his/arg-deCO2ase"/>
</dbReference>
<comment type="catalytic activity">
    <reaction evidence="8">
        <text>L-arginine + H(+) = agmatine + CO2</text>
        <dbReference type="Rhea" id="RHEA:17641"/>
        <dbReference type="ChEBI" id="CHEBI:15378"/>
        <dbReference type="ChEBI" id="CHEBI:16526"/>
        <dbReference type="ChEBI" id="CHEBI:32682"/>
        <dbReference type="ChEBI" id="CHEBI:58145"/>
        <dbReference type="EC" id="4.1.1.19"/>
    </reaction>
</comment>
<dbReference type="SFLD" id="SFLDG01170">
    <property type="entry name" value="Pyruvoyl-dependent_arginine_de"/>
    <property type="match status" value="1"/>
</dbReference>
<evidence type="ECO:0000256" key="6">
    <source>
        <dbReference type="ARBA" id="ARBA00023239"/>
    </source>
</evidence>
<evidence type="ECO:0000256" key="4">
    <source>
        <dbReference type="ARBA" id="ARBA00014727"/>
    </source>
</evidence>
<dbReference type="InterPro" id="IPR016105">
    <property type="entry name" value="Pyr-dep_his/arg-deCO2ase_sand"/>
</dbReference>
<comment type="similarity">
    <text evidence="2">Belongs to the pyruvoyl-dependent arginine decarboxylase family.</text>
</comment>
<dbReference type="AlphaFoldDB" id="A0A101FGR4"/>
<accession>A0A101FGR4</accession>
<name>A0A101FGR4_9THEO</name>
<dbReference type="Gene3D" id="3.50.20.10">
    <property type="entry name" value="Pyruvoyl-Dependent Histidine Decarboxylase, subunit B"/>
    <property type="match status" value="1"/>
</dbReference>
<evidence type="ECO:0000313" key="9">
    <source>
        <dbReference type="EMBL" id="KUK36727.1"/>
    </source>
</evidence>